<feature type="region of interest" description="Disordered" evidence="13">
    <location>
        <begin position="837"/>
        <end position="937"/>
    </location>
</feature>
<dbReference type="SMART" id="SM00192">
    <property type="entry name" value="LDLa"/>
    <property type="match status" value="3"/>
</dbReference>
<evidence type="ECO:0000256" key="5">
    <source>
        <dbReference type="ARBA" id="ARBA00022968"/>
    </source>
</evidence>
<dbReference type="CDD" id="cd07066">
    <property type="entry name" value="CRD_FZ"/>
    <property type="match status" value="1"/>
</dbReference>
<dbReference type="HOGENOM" id="CLU_011612_0_0_1"/>
<feature type="disulfide bond" evidence="11">
    <location>
        <begin position="977"/>
        <end position="989"/>
    </location>
</feature>
<dbReference type="VEuPathDB" id="VectorBase:ADAC003025"/>
<dbReference type="SMART" id="SM00063">
    <property type="entry name" value="FRI"/>
    <property type="match status" value="1"/>
</dbReference>
<evidence type="ECO:0000259" key="15">
    <source>
        <dbReference type="PROSITE" id="PS50038"/>
    </source>
</evidence>
<keyword evidence="3" id="KW-0732">Signal</keyword>
<reference evidence="16" key="2">
    <citation type="submission" date="2010-05" db="EMBL/GenBank/DDBJ databases">
        <authorList>
            <person name="Almeida L.G."/>
            <person name="Nicolas M.F."/>
            <person name="Souza R.C."/>
            <person name="Vasconcelos A.T.R."/>
        </authorList>
    </citation>
    <scope>NUCLEOTIDE SEQUENCE</scope>
</reference>
<feature type="compositionally biased region" description="Low complexity" evidence="13">
    <location>
        <begin position="73"/>
        <end position="90"/>
    </location>
</feature>
<evidence type="ECO:0000256" key="10">
    <source>
        <dbReference type="PROSITE-ProRule" id="PRU00090"/>
    </source>
</evidence>
<evidence type="ECO:0000256" key="13">
    <source>
        <dbReference type="SAM" id="MobiDB-lite"/>
    </source>
</evidence>
<keyword evidence="18" id="KW-1185">Reference proteome</keyword>
<dbReference type="GO" id="GO:0005886">
    <property type="term" value="C:plasma membrane"/>
    <property type="evidence" value="ECO:0007669"/>
    <property type="project" value="UniProtKB-SubCell"/>
</dbReference>
<feature type="region of interest" description="Disordered" evidence="13">
    <location>
        <begin position="406"/>
        <end position="437"/>
    </location>
</feature>
<feature type="compositionally biased region" description="Low complexity" evidence="13">
    <location>
        <begin position="235"/>
        <end position="245"/>
    </location>
</feature>
<feature type="transmembrane region" description="Helical" evidence="14">
    <location>
        <begin position="294"/>
        <end position="316"/>
    </location>
</feature>
<dbReference type="eggNOG" id="KOG1215">
    <property type="taxonomic scope" value="Eukaryota"/>
</dbReference>
<dbReference type="PRINTS" id="PR00261">
    <property type="entry name" value="LDLRECEPTOR"/>
</dbReference>
<reference evidence="17" key="4">
    <citation type="submission" date="2015-06" db="UniProtKB">
        <authorList>
            <consortium name="EnsemblMetazoa"/>
        </authorList>
    </citation>
    <scope>IDENTIFICATION</scope>
</reference>
<feature type="disulfide bond" evidence="11">
    <location>
        <begin position="984"/>
        <end position="1002"/>
    </location>
</feature>
<evidence type="ECO:0000313" key="16">
    <source>
        <dbReference type="EMBL" id="ETN65212.1"/>
    </source>
</evidence>
<dbReference type="GO" id="GO:0016192">
    <property type="term" value="P:vesicle-mediated transport"/>
    <property type="evidence" value="ECO:0007669"/>
    <property type="project" value="UniProtKB-ARBA"/>
</dbReference>
<reference evidence="16" key="3">
    <citation type="journal article" date="2013" name="Nucleic Acids Res.">
        <title>The genome of Anopheles darlingi, the main neotropical malaria vector.</title>
        <authorList>
            <person name="Marinotti O."/>
            <person name="Cerqueira G.C."/>
            <person name="de Almeida L.G."/>
            <person name="Ferro M.I."/>
            <person name="Loreto E.L."/>
            <person name="Zaha A."/>
            <person name="Teixeira S.M."/>
            <person name="Wespiser A.R."/>
            <person name="Almeida E Silva A."/>
            <person name="Schlindwein A.D."/>
            <person name="Pacheco A.C."/>
            <person name="Silva A.L."/>
            <person name="Graveley B.R."/>
            <person name="Walenz B.P."/>
            <person name="Lima Bde A."/>
            <person name="Ribeiro C.A."/>
            <person name="Nunes-Silva C.G."/>
            <person name="de Carvalho C.R."/>
            <person name="Soares C.M."/>
            <person name="de Menezes C.B."/>
            <person name="Matiolli C."/>
            <person name="Caffrey D."/>
            <person name="Araujo D.A."/>
            <person name="de Oliveira D.M."/>
            <person name="Golenbock D."/>
            <person name="Grisard E.C."/>
            <person name="Fantinatti-Garboggini F."/>
            <person name="de Carvalho F.M."/>
            <person name="Barcellos F.G."/>
            <person name="Prosdocimi F."/>
            <person name="May G."/>
            <person name="Azevedo Junior G.M."/>
            <person name="Guimaraes G.M."/>
            <person name="Goldman G.H."/>
            <person name="Padilha I.Q."/>
            <person name="Batista Jda S."/>
            <person name="Ferro J.A."/>
            <person name="Ribeiro J.M."/>
            <person name="Fietto J.L."/>
            <person name="Dabbas K.M."/>
            <person name="Cerdeira L."/>
            <person name="Agnez-Lima L.F."/>
            <person name="Brocchi M."/>
            <person name="de Carvalho M.O."/>
            <person name="Teixeira Mde M."/>
            <person name="Diniz Maia Mde M."/>
            <person name="Goldman M.H."/>
            <person name="Cruz Schneider M.P."/>
            <person name="Felipe M.S."/>
            <person name="Hungria M."/>
            <person name="Nicolas M.F."/>
            <person name="Pereira M."/>
            <person name="Montes M.A."/>
            <person name="Cantao M.E."/>
            <person name="Vincentz M."/>
            <person name="Rafael M.S."/>
            <person name="Silverman N."/>
            <person name="Stoco P.H."/>
            <person name="Souza R.C."/>
            <person name="Vicentini R."/>
            <person name="Gazzinelli R.T."/>
            <person name="Neves Rde O."/>
            <person name="Silva R."/>
            <person name="Astolfi-Filho S."/>
            <person name="Maciel T.E."/>
            <person name="Urmenyi T.P."/>
            <person name="Tadei W.P."/>
            <person name="Camargo E.P."/>
            <person name="de Vasconcelos A.T."/>
        </authorList>
    </citation>
    <scope>NUCLEOTIDE SEQUENCE</scope>
</reference>
<dbReference type="Pfam" id="PF01392">
    <property type="entry name" value="Fz"/>
    <property type="match status" value="1"/>
</dbReference>
<evidence type="ECO:0000256" key="11">
    <source>
        <dbReference type="PROSITE-ProRule" id="PRU00124"/>
    </source>
</evidence>
<keyword evidence="5" id="KW-0735">Signal-anchor</keyword>
<feature type="compositionally biased region" description="Polar residues" evidence="13">
    <location>
        <begin position="413"/>
        <end position="423"/>
    </location>
</feature>
<feature type="disulfide bond" evidence="11">
    <location>
        <begin position="798"/>
        <end position="813"/>
    </location>
</feature>
<evidence type="ECO:0000256" key="14">
    <source>
        <dbReference type="SAM" id="Phobius"/>
    </source>
</evidence>
<dbReference type="PANTHER" id="PTHR24270">
    <property type="entry name" value="LOW-DENSITY LIPOPROTEIN RECEPTOR-RELATED"/>
    <property type="match status" value="1"/>
</dbReference>
<dbReference type="CDD" id="cd00112">
    <property type="entry name" value="LDLa"/>
    <property type="match status" value="3"/>
</dbReference>
<feature type="disulfide bond" evidence="11">
    <location>
        <begin position="741"/>
        <end position="753"/>
    </location>
</feature>
<dbReference type="OMA" id="CYANEFR"/>
<dbReference type="EMBL" id="ADMH02000733">
    <property type="protein sequence ID" value="ETN65212.1"/>
    <property type="molecule type" value="Genomic_DNA"/>
</dbReference>
<evidence type="ECO:0000313" key="18">
    <source>
        <dbReference type="Proteomes" id="UP000000673"/>
    </source>
</evidence>
<dbReference type="Gene3D" id="1.10.2000.10">
    <property type="entry name" value="Frizzled cysteine-rich domain"/>
    <property type="match status" value="1"/>
</dbReference>
<feature type="disulfide bond" evidence="11">
    <location>
        <begin position="760"/>
        <end position="775"/>
    </location>
</feature>
<keyword evidence="12" id="KW-0175">Coiled coil</keyword>
<dbReference type="InterPro" id="IPR023415">
    <property type="entry name" value="LDLR_class-A_CS"/>
</dbReference>
<feature type="compositionally biased region" description="Gly residues" evidence="13">
    <location>
        <begin position="18"/>
        <end position="33"/>
    </location>
</feature>
<dbReference type="Gene3D" id="4.10.400.10">
    <property type="entry name" value="Low-density Lipoprotein Receptor"/>
    <property type="match status" value="3"/>
</dbReference>
<protein>
    <recommendedName>
        <fullName evidence="15">FZ domain-containing protein</fullName>
    </recommendedName>
</protein>
<dbReference type="PANTHER" id="PTHR24270:SF57">
    <property type="entry name" value="FI24007P1"/>
    <property type="match status" value="1"/>
</dbReference>
<evidence type="ECO:0000256" key="3">
    <source>
        <dbReference type="ARBA" id="ARBA00022729"/>
    </source>
</evidence>
<keyword evidence="4" id="KW-0677">Repeat</keyword>
<proteinExistence type="predicted"/>
<dbReference type="Proteomes" id="UP000000673">
    <property type="component" value="Unassembled WGS sequence"/>
</dbReference>
<keyword evidence="6 14" id="KW-1133">Transmembrane helix</keyword>
<evidence type="ECO:0000256" key="1">
    <source>
        <dbReference type="ARBA" id="ARBA00004401"/>
    </source>
</evidence>
<feature type="domain" description="FZ" evidence="15">
    <location>
        <begin position="621"/>
        <end position="735"/>
    </location>
</feature>
<name>W5JLF9_ANODA</name>
<dbReference type="AlphaFoldDB" id="W5JLF9"/>
<feature type="compositionally biased region" description="Low complexity" evidence="13">
    <location>
        <begin position="34"/>
        <end position="43"/>
    </location>
</feature>
<dbReference type="InterPro" id="IPR036790">
    <property type="entry name" value="Frizzled_dom_sf"/>
</dbReference>
<keyword evidence="9" id="KW-0325">Glycoprotein</keyword>
<gene>
    <name evidence="16" type="ORF">AND_003025</name>
</gene>
<feature type="disulfide bond" evidence="10">
    <location>
        <begin position="666"/>
        <end position="704"/>
    </location>
</feature>
<evidence type="ECO:0000256" key="12">
    <source>
        <dbReference type="SAM" id="Coils"/>
    </source>
</evidence>
<keyword evidence="2 14" id="KW-0812">Transmembrane</keyword>
<keyword evidence="7 14" id="KW-0472">Membrane</keyword>
<dbReference type="STRING" id="43151.W5JLF9"/>
<evidence type="ECO:0000313" key="17">
    <source>
        <dbReference type="EnsemblMetazoa" id="ADAC003025-PA"/>
    </source>
</evidence>
<dbReference type="InterPro" id="IPR036055">
    <property type="entry name" value="LDL_receptor-like_sf"/>
</dbReference>
<dbReference type="PROSITE" id="PS50038">
    <property type="entry name" value="FZ"/>
    <property type="match status" value="1"/>
</dbReference>
<dbReference type="PROSITE" id="PS50068">
    <property type="entry name" value="LDLRA_2"/>
    <property type="match status" value="3"/>
</dbReference>
<feature type="compositionally biased region" description="Basic and acidic residues" evidence="13">
    <location>
        <begin position="852"/>
        <end position="864"/>
    </location>
</feature>
<evidence type="ECO:0000256" key="7">
    <source>
        <dbReference type="ARBA" id="ARBA00023136"/>
    </source>
</evidence>
<comment type="caution">
    <text evidence="11">Lacks conserved residue(s) required for the propagation of feature annotation.</text>
</comment>
<evidence type="ECO:0000256" key="8">
    <source>
        <dbReference type="ARBA" id="ARBA00023157"/>
    </source>
</evidence>
<dbReference type="FunFam" id="4.10.400.10:FF:000034">
    <property type="entry name" value="Low-density lipoprotein receptor-related protein 2"/>
    <property type="match status" value="1"/>
</dbReference>
<dbReference type="Pfam" id="PF00057">
    <property type="entry name" value="Ldl_recept_a"/>
    <property type="match status" value="3"/>
</dbReference>
<comment type="subcellular location">
    <subcellularLocation>
        <location evidence="1">Cell membrane</location>
        <topology evidence="1">Single-pass type II membrane protein</topology>
    </subcellularLocation>
</comment>
<feature type="disulfide bond" evidence="11">
    <location>
        <begin position="748"/>
        <end position="766"/>
    </location>
</feature>
<evidence type="ECO:0000256" key="2">
    <source>
        <dbReference type="ARBA" id="ARBA00022692"/>
    </source>
</evidence>
<feature type="disulfide bond" evidence="11">
    <location>
        <begin position="996"/>
        <end position="1011"/>
    </location>
</feature>
<dbReference type="EnsemblMetazoa" id="ADAC003025-RA">
    <property type="protein sequence ID" value="ADAC003025-PA"/>
    <property type="gene ID" value="ADAC003025"/>
</dbReference>
<feature type="coiled-coil region" evidence="12">
    <location>
        <begin position="555"/>
        <end position="582"/>
    </location>
</feature>
<dbReference type="InterPro" id="IPR020067">
    <property type="entry name" value="Frizzled_dom"/>
</dbReference>
<feature type="region of interest" description="Disordered" evidence="13">
    <location>
        <begin position="1"/>
        <end position="106"/>
    </location>
</feature>
<dbReference type="PROSITE" id="PS01209">
    <property type="entry name" value="LDLRA_1"/>
    <property type="match status" value="2"/>
</dbReference>
<feature type="compositionally biased region" description="Low complexity" evidence="13">
    <location>
        <begin position="907"/>
        <end position="920"/>
    </location>
</feature>
<evidence type="ECO:0000256" key="9">
    <source>
        <dbReference type="ARBA" id="ARBA00023180"/>
    </source>
</evidence>
<dbReference type="VEuPathDB" id="VectorBase:ADAR2_008130"/>
<reference evidence="16 18" key="1">
    <citation type="journal article" date="2010" name="BMC Genomics">
        <title>Combination of measures distinguishes pre-miRNAs from other stem-loops in the genome of the newly sequenced Anopheles darlingi.</title>
        <authorList>
            <person name="Mendes N.D."/>
            <person name="Freitas A.T."/>
            <person name="Vasconcelos A.T."/>
            <person name="Sagot M.F."/>
        </authorList>
    </citation>
    <scope>NUCLEOTIDE SEQUENCE</scope>
</reference>
<dbReference type="SUPFAM" id="SSF57424">
    <property type="entry name" value="LDL receptor-like module"/>
    <property type="match status" value="3"/>
</dbReference>
<evidence type="ECO:0000256" key="6">
    <source>
        <dbReference type="ARBA" id="ARBA00022989"/>
    </source>
</evidence>
<dbReference type="InterPro" id="IPR050685">
    <property type="entry name" value="LDLR"/>
</dbReference>
<accession>W5JLF9</accession>
<feature type="region of interest" description="Disordered" evidence="13">
    <location>
        <begin position="229"/>
        <end position="249"/>
    </location>
</feature>
<sequence length="1015" mass="111093">MVNKQYNVHNPKLHKTKVGGGGGHGGTGSGSGGNSSPSPLRSSYNIISTRPDAGTTDEDRFSIESGSGGDGGISEQSTALAGSRSSAGSRQLPPPPPPPRGHSHLTVSRRATVTPEQQQQQHNGDEEDLYGRNIQFYGEGQLTAASGEVVGESPSHAGRFAHGLGGKELTISDIGRFQYILQMDREVVSQAGAWAEEVVSSCGGGGGGFPRRNRRKLVGNFKGTPYSGYTDSANTLPSSPTPTSLDSHSHNRQSFNFWKAGSQSPLSASSSSSSFFRPSQRCLLYKVLKVIWRYIKWPLGLLMICALLGLVVYFLVVDRDIMSSGLLGEDGYEVDENLSIDFNDFTSTNDLHPGDHHYNGILKDKPKVAPGSGRTAETKFSFGLDNDLLAVFGHAKKPTVAVTFDTSGHPHPASTSWGTVPSSTERHETESASEELPAQVVKVTEPPIRKTSTISLKDYTKARVVFDDDDFLEADDGQSRLPQDVNGHPQQNGRVPEGTTRAYERVTPSGSGAAVAAVDPAAEVLQVGPRVVGRGMEVFQRGFTSGHQNNFGVPIEEDERLLRMLDEQLMQLERLRERQKNVTIPSATTDASLYRTKVSPTLPILSRFEITTEGLKRFNVSEEGICQSTSLPLCRGVLPYDLTVPNNHRLSALEYEHFQYLINSKCSIRVAEFVCLALEPECRPTRMGTLTPCKRICKSILEPCAHIIASSEALTATFDCDSYPDSDDRNVCEDPTRLGKCYANEFRCADSSCIPLQWKCDNIKDCQGGEDESDCKQCERDEYRCMSNDKCIPDKWRCDQYEDCPDASDEVDCYYDEPTTFPTAYGSQREYPFVQVQVPNSPNGRPYITITNEDRAQPEADHDQPTAPRSPDYGTSEENDETDKYEPTAAENAPQANRHQGNRSSEENSSSNATTITTTERVPDQTEAETGRSISLPKSLVNFQDSKEIMMTSDSENDFKISSTSRDFLTTAHVSPCPEGELRCVSGICISVSQLCDKVQDCADGADEAGCTYKE</sequence>
<evidence type="ECO:0000256" key="4">
    <source>
        <dbReference type="ARBA" id="ARBA00022737"/>
    </source>
</evidence>
<keyword evidence="8 11" id="KW-1015">Disulfide bond</keyword>
<organism evidence="16">
    <name type="scientific">Anopheles darlingi</name>
    <name type="common">Mosquito</name>
    <dbReference type="NCBI Taxonomy" id="43151"/>
    <lineage>
        <taxon>Eukaryota</taxon>
        <taxon>Metazoa</taxon>
        <taxon>Ecdysozoa</taxon>
        <taxon>Arthropoda</taxon>
        <taxon>Hexapoda</taxon>
        <taxon>Insecta</taxon>
        <taxon>Pterygota</taxon>
        <taxon>Neoptera</taxon>
        <taxon>Endopterygota</taxon>
        <taxon>Diptera</taxon>
        <taxon>Nematocera</taxon>
        <taxon>Culicoidea</taxon>
        <taxon>Culicidae</taxon>
        <taxon>Anophelinae</taxon>
        <taxon>Anopheles</taxon>
    </lineage>
</organism>
<dbReference type="InterPro" id="IPR002172">
    <property type="entry name" value="LDrepeatLR_classA_rpt"/>
</dbReference>
<dbReference type="SUPFAM" id="SSF63501">
    <property type="entry name" value="Frizzled cysteine-rich domain"/>
    <property type="match status" value="1"/>
</dbReference>